<dbReference type="PANTHER" id="PTHR24148:SF64">
    <property type="entry name" value="HETEROKARYON INCOMPATIBILITY DOMAIN-CONTAINING PROTEIN"/>
    <property type="match status" value="1"/>
</dbReference>
<feature type="domain" description="Heterokaryon incompatibility" evidence="1">
    <location>
        <begin position="44"/>
        <end position="214"/>
    </location>
</feature>
<evidence type="ECO:0000313" key="2">
    <source>
        <dbReference type="EMBL" id="KAH7068522.1"/>
    </source>
</evidence>
<evidence type="ECO:0000259" key="1">
    <source>
        <dbReference type="Pfam" id="PF06985"/>
    </source>
</evidence>
<dbReference type="InterPro" id="IPR052895">
    <property type="entry name" value="HetReg/Transcr_Mod"/>
</dbReference>
<sequence length="694" mass="78580">MEQYQYQQLPTPTSIRLINLDLKPDSDTLACSFEFVDVHCSPEYTALSYVWGDETSKVPITCDGKSISVTSNLHDALEEVCERKGKTRLWADALCINQQDNLEKNKQVAMMATIYSNAAKVLVWLGPDPYSDAPLIFAGIKVLFEVTAAIAGAGGKFKRFDEETCVFHWEVPDGTPVLSPFQDNILFKPDEEGKARIDRFLRLAWFSRTWVLQEVGLASEAVLLWGDTEQNWHYVGITCMFLLHYCKPLLVRRGFAEGFESIRNLYMAFSTFAPGSTFFHLLNNARPFKATNARDKIFGLLSHPTSRTISMATWRPKNWKTYDRYRQLAVRCLSNYHDVLAWIDHLAAEWSNQTSEDEELPPPLIEADYNRSVEDVYRDLAVSHVDRTTSLEILTAVQHIPDSSMPLPTPSWVPRWDQYIGTPILGLYSSSHFASANRKAIVSSSTNPDRLIVRGHIVTRIVATSCLLDGSSFDLPLPPDGIHGPDSPEVHKFWDSNPFAALWLASKLGKLHLAGHQYPQLLHEFAGSGYALVGPHSSIYEAYIKTWVNGQNFGTIDDFNLKADAAAYWERAFYGSEGDPVIRDEDRVPQSVYEARWRRYRDLMANVCNKRKFFFTKKELFGMGPGALKIGDWLAILQGADVPFILREVEMGRDQNKPLPPDLKFELVGECYAHGMMQGQAVRGRELTRDIELV</sequence>
<protein>
    <submittedName>
        <fullName evidence="2">Heterokaryon incompatibility protein-domain-containing protein</fullName>
    </submittedName>
</protein>
<dbReference type="InterPro" id="IPR010730">
    <property type="entry name" value="HET"/>
</dbReference>
<gene>
    <name evidence="2" type="ORF">FB567DRAFT_251005</name>
</gene>
<dbReference type="AlphaFoldDB" id="A0A8K0QRP1"/>
<accession>A0A8K0QRP1</accession>
<evidence type="ECO:0000313" key="3">
    <source>
        <dbReference type="Proteomes" id="UP000813461"/>
    </source>
</evidence>
<dbReference type="Pfam" id="PF06985">
    <property type="entry name" value="HET"/>
    <property type="match status" value="1"/>
</dbReference>
<keyword evidence="3" id="KW-1185">Reference proteome</keyword>
<comment type="caution">
    <text evidence="2">The sequence shown here is derived from an EMBL/GenBank/DDBJ whole genome shotgun (WGS) entry which is preliminary data.</text>
</comment>
<dbReference type="PANTHER" id="PTHR24148">
    <property type="entry name" value="ANKYRIN REPEAT DOMAIN-CONTAINING PROTEIN 39 HOMOLOG-RELATED"/>
    <property type="match status" value="1"/>
</dbReference>
<dbReference type="Pfam" id="PF26639">
    <property type="entry name" value="Het-6_barrel"/>
    <property type="match status" value="1"/>
</dbReference>
<dbReference type="OrthoDB" id="2157530at2759"/>
<organism evidence="2 3">
    <name type="scientific">Paraphoma chrysanthemicola</name>
    <dbReference type="NCBI Taxonomy" id="798071"/>
    <lineage>
        <taxon>Eukaryota</taxon>
        <taxon>Fungi</taxon>
        <taxon>Dikarya</taxon>
        <taxon>Ascomycota</taxon>
        <taxon>Pezizomycotina</taxon>
        <taxon>Dothideomycetes</taxon>
        <taxon>Pleosporomycetidae</taxon>
        <taxon>Pleosporales</taxon>
        <taxon>Pleosporineae</taxon>
        <taxon>Phaeosphaeriaceae</taxon>
        <taxon>Paraphoma</taxon>
    </lineage>
</organism>
<dbReference type="Proteomes" id="UP000813461">
    <property type="component" value="Unassembled WGS sequence"/>
</dbReference>
<proteinExistence type="predicted"/>
<reference evidence="2" key="1">
    <citation type="journal article" date="2021" name="Nat. Commun.">
        <title>Genetic determinants of endophytism in the Arabidopsis root mycobiome.</title>
        <authorList>
            <person name="Mesny F."/>
            <person name="Miyauchi S."/>
            <person name="Thiergart T."/>
            <person name="Pickel B."/>
            <person name="Atanasova L."/>
            <person name="Karlsson M."/>
            <person name="Huettel B."/>
            <person name="Barry K.W."/>
            <person name="Haridas S."/>
            <person name="Chen C."/>
            <person name="Bauer D."/>
            <person name="Andreopoulos W."/>
            <person name="Pangilinan J."/>
            <person name="LaButti K."/>
            <person name="Riley R."/>
            <person name="Lipzen A."/>
            <person name="Clum A."/>
            <person name="Drula E."/>
            <person name="Henrissat B."/>
            <person name="Kohler A."/>
            <person name="Grigoriev I.V."/>
            <person name="Martin F.M."/>
            <person name="Hacquard S."/>
        </authorList>
    </citation>
    <scope>NUCLEOTIDE SEQUENCE</scope>
    <source>
        <strain evidence="2">MPI-SDFR-AT-0120</strain>
    </source>
</reference>
<name>A0A8K0QRP1_9PLEO</name>
<dbReference type="EMBL" id="JAGMVJ010000032">
    <property type="protein sequence ID" value="KAH7068522.1"/>
    <property type="molecule type" value="Genomic_DNA"/>
</dbReference>